<evidence type="ECO:0000313" key="2">
    <source>
        <dbReference type="EnsemblMetazoa" id="AATE004595-PA.1"/>
    </source>
</evidence>
<organism evidence="2">
    <name type="scientific">Anopheles atroparvus</name>
    <name type="common">European mosquito</name>
    <dbReference type="NCBI Taxonomy" id="41427"/>
    <lineage>
        <taxon>Eukaryota</taxon>
        <taxon>Metazoa</taxon>
        <taxon>Ecdysozoa</taxon>
        <taxon>Arthropoda</taxon>
        <taxon>Hexapoda</taxon>
        <taxon>Insecta</taxon>
        <taxon>Pterygota</taxon>
        <taxon>Neoptera</taxon>
        <taxon>Endopterygota</taxon>
        <taxon>Diptera</taxon>
        <taxon>Nematocera</taxon>
        <taxon>Culicoidea</taxon>
        <taxon>Culicidae</taxon>
        <taxon>Anophelinae</taxon>
        <taxon>Anopheles</taxon>
    </lineage>
</organism>
<feature type="region of interest" description="Disordered" evidence="1">
    <location>
        <begin position="1"/>
        <end position="20"/>
    </location>
</feature>
<proteinExistence type="predicted"/>
<dbReference type="EnsemblMetazoa" id="AATE004595-RA">
    <property type="protein sequence ID" value="AATE004595-PA.1"/>
    <property type="gene ID" value="AATE004595"/>
</dbReference>
<protein>
    <submittedName>
        <fullName evidence="2">Uncharacterized protein</fullName>
    </submittedName>
</protein>
<sequence length="179" mass="18628">MSGRPEGEQTRLNGKLTQKLSEKGFDDRTLGAWSIIMATFPPGASVSGPPNPTGSPIKLPIGSGGPVGVVQVLLEALLPPKCIEAPPLPTPKGLPEQWIGGPGLGAPDNLERKNLGVTRPLPEVVAASGNSPLGGWLLPLPLPLLLLPFSKDVVDESGLGHIGEGDGVWHTGDEPLEWK</sequence>
<dbReference type="VEuPathDB" id="VectorBase:AATE004595"/>
<dbReference type="AlphaFoldDB" id="A0A182ISE4"/>
<feature type="compositionally biased region" description="Polar residues" evidence="1">
    <location>
        <begin position="10"/>
        <end position="19"/>
    </location>
</feature>
<name>A0A182ISE4_ANOAO</name>
<accession>A0A182ISE4</accession>
<evidence type="ECO:0000256" key="1">
    <source>
        <dbReference type="SAM" id="MobiDB-lite"/>
    </source>
</evidence>
<reference evidence="2" key="1">
    <citation type="submission" date="2022-08" db="UniProtKB">
        <authorList>
            <consortium name="EnsemblMetazoa"/>
        </authorList>
    </citation>
    <scope>IDENTIFICATION</scope>
    <source>
        <strain evidence="2">EBRO</strain>
    </source>
</reference>